<reference evidence="2 3" key="1">
    <citation type="submission" date="2020-04" db="EMBL/GenBank/DDBJ databases">
        <title>Molecular characterization of pseudomonads from Agaricus bisporus reveal novel blotch 2 pathogens in Western Europe.</title>
        <authorList>
            <person name="Taparia T."/>
            <person name="Krijger M."/>
            <person name="Haynes E."/>
            <person name="Elpinstone J.G."/>
            <person name="Noble R."/>
            <person name="Van Der Wolf J."/>
        </authorList>
    </citation>
    <scope>NUCLEOTIDE SEQUENCE [LARGE SCALE GENOMIC DNA]</scope>
    <source>
        <strain evidence="2 3">H7001</strain>
    </source>
</reference>
<evidence type="ECO:0000256" key="1">
    <source>
        <dbReference type="SAM" id="MobiDB-lite"/>
    </source>
</evidence>
<organism evidence="2 3">
    <name type="scientific">Pseudomonas gingeri</name>
    <dbReference type="NCBI Taxonomy" id="117681"/>
    <lineage>
        <taxon>Bacteria</taxon>
        <taxon>Pseudomonadati</taxon>
        <taxon>Pseudomonadota</taxon>
        <taxon>Gammaproteobacteria</taxon>
        <taxon>Pseudomonadales</taxon>
        <taxon>Pseudomonadaceae</taxon>
        <taxon>Pseudomonas</taxon>
    </lineage>
</organism>
<dbReference type="Gene3D" id="3.40.50.11550">
    <property type="match status" value="2"/>
</dbReference>
<dbReference type="SUPFAM" id="SSF159501">
    <property type="entry name" value="EreA/ChaN-like"/>
    <property type="match status" value="2"/>
</dbReference>
<dbReference type="CDD" id="cd14729">
    <property type="entry name" value="RtxA-like"/>
    <property type="match status" value="2"/>
</dbReference>
<sequence>MSPRTPIRPGTSGAGQPHLPTIRLPEISPAIRNRLPGTGTPVLPGTSANLPAASPTAPVTLPPGAVAPITVSNIAGPIANSQSHGRPLSVYARPAPKGLPPPDSEGFRVAQQRKFVSLEDGQVVMVSYDERVRSYCAQARDEYRPSGPALYRVAGSDIWKENSAATALRPYQLPEEHQAIVAQAPDLPSNGSVSAQIAAKQKLVALRSRLLADASDFFKNHVPPPAPTRPQPSRGSSPRAMIEAFYRDAEGLVLGELPTSPGSKVFLMENMATLAELGVKTLYLQHLRTDIEQSHLDRLHKTGIISRALNTRLLVLGTVYGSSSPGFYNYYRLVTAAQTHGIRVQALDCAASYPVSKDDHARVDHGRMMVHHANQVIHADRLNGAGGKWIALLDNNSANGRLPSLAPGLAMAQGVIGLKVEDVVIGPTAQTLLPVQASGPRMSFINADLTLSVKVPWKVSFEASPRFRALLNPEIREKRGIRLMDPGNTTNNTNVNIRSEFFRRKKLLEQTAQAFFTHTQVIPGQRPVPQLSADSPAAQFLEKIYENSHGLVLGTDAKSITSARKLLIDNLPVLARLQVQRIYVQHLMKDFDQQLLDDFHSKGVMPDELKNILRSEDKNESIDPKGKYSLQQLLISARKQGIRILALDTAISYPEGQRVQDPNPEWSPSLRRLPIFNYIAHKLISADQQQYGAHKWLALVENIHVNTLRQIPGLAELQGAVGLRTVATGGKPALRITPDSGDVALFSTGVHEIRADLKLEISIQSSPLRSAPPNPRECLHKPSDFLIEITPEGFMLVQKPKNSPYRETLLIAREGQLAPPAGSGIPENERFSSIDDLAWRLKSVGMVQVAETPGGLPGTVRLDTHPHLNRPGMFLFGQVENGPVLVYRSADRSLKVIPILQKSGMPDKLGLRAPALGYDGSEVFDDLDHLKRELIYAKNLDPYIAHNDL</sequence>
<feature type="region of interest" description="Disordered" evidence="1">
    <location>
        <begin position="1"/>
        <end position="21"/>
    </location>
</feature>
<protein>
    <submittedName>
        <fullName evidence="2">Uncharacterized protein</fullName>
    </submittedName>
</protein>
<proteinExistence type="predicted"/>
<dbReference type="Proteomes" id="UP000539985">
    <property type="component" value="Unassembled WGS sequence"/>
</dbReference>
<dbReference type="RefSeq" id="WP_177105545.1">
    <property type="nucleotide sequence ID" value="NZ_JACAQB010000028.1"/>
</dbReference>
<dbReference type="AlphaFoldDB" id="A0A7Y7XI40"/>
<name>A0A7Y7XI40_9PSED</name>
<comment type="caution">
    <text evidence="2">The sequence shown here is derived from an EMBL/GenBank/DDBJ whole genome shotgun (WGS) entry which is preliminary data.</text>
</comment>
<gene>
    <name evidence="2" type="ORF">HX882_29820</name>
</gene>
<evidence type="ECO:0000313" key="3">
    <source>
        <dbReference type="Proteomes" id="UP000539985"/>
    </source>
</evidence>
<evidence type="ECO:0000313" key="2">
    <source>
        <dbReference type="EMBL" id="NWC00077.1"/>
    </source>
</evidence>
<feature type="region of interest" description="Disordered" evidence="1">
    <location>
        <begin position="219"/>
        <end position="238"/>
    </location>
</feature>
<dbReference type="EMBL" id="JACAQB010000028">
    <property type="protein sequence ID" value="NWC00077.1"/>
    <property type="molecule type" value="Genomic_DNA"/>
</dbReference>
<accession>A0A7Y7XI40</accession>